<name>A0A084VBK3_ANOSI</name>
<dbReference type="Proteomes" id="UP000030765">
    <property type="component" value="Unassembled WGS sequence"/>
</dbReference>
<evidence type="ECO:0000313" key="2">
    <source>
        <dbReference type="EnsemblMetazoa" id="ASIC001805-PA"/>
    </source>
</evidence>
<dbReference type="EnsemblMetazoa" id="ASIC001805-RA">
    <property type="protein sequence ID" value="ASIC001805-PA"/>
    <property type="gene ID" value="ASIC001805"/>
</dbReference>
<reference evidence="1 3" key="1">
    <citation type="journal article" date="2014" name="BMC Genomics">
        <title>Genome sequence of Anopheles sinensis provides insight into genetics basis of mosquito competence for malaria parasites.</title>
        <authorList>
            <person name="Zhou D."/>
            <person name="Zhang D."/>
            <person name="Ding G."/>
            <person name="Shi L."/>
            <person name="Hou Q."/>
            <person name="Ye Y."/>
            <person name="Xu Y."/>
            <person name="Zhou H."/>
            <person name="Xiong C."/>
            <person name="Li S."/>
            <person name="Yu J."/>
            <person name="Hong S."/>
            <person name="Yu X."/>
            <person name="Zou P."/>
            <person name="Chen C."/>
            <person name="Chang X."/>
            <person name="Wang W."/>
            <person name="Lv Y."/>
            <person name="Sun Y."/>
            <person name="Ma L."/>
            <person name="Shen B."/>
            <person name="Zhu C."/>
        </authorList>
    </citation>
    <scope>NUCLEOTIDE SEQUENCE [LARGE SCALE GENOMIC DNA]</scope>
</reference>
<gene>
    <name evidence="1" type="ORF">ZHAS_00001805</name>
</gene>
<reference evidence="2" key="2">
    <citation type="submission" date="2020-05" db="UniProtKB">
        <authorList>
            <consortium name="EnsemblMetazoa"/>
        </authorList>
    </citation>
    <scope>IDENTIFICATION</scope>
</reference>
<accession>A0A084VBK3</accession>
<sequence>MSDYRSRGRTRTMLAYACFMLERPNPKTKTLVDRSNIEDIGPCYRPSSYPHWLQSVSAGNLRPAAIFLANDCLPACFLFRVPDLDRECANVNSYHTQSADRFHRTCGEE</sequence>
<dbReference type="VEuPathDB" id="VectorBase:ASIC001805"/>
<evidence type="ECO:0000313" key="3">
    <source>
        <dbReference type="Proteomes" id="UP000030765"/>
    </source>
</evidence>
<proteinExistence type="predicted"/>
<organism evidence="1">
    <name type="scientific">Anopheles sinensis</name>
    <name type="common">Mosquito</name>
    <dbReference type="NCBI Taxonomy" id="74873"/>
    <lineage>
        <taxon>Eukaryota</taxon>
        <taxon>Metazoa</taxon>
        <taxon>Ecdysozoa</taxon>
        <taxon>Arthropoda</taxon>
        <taxon>Hexapoda</taxon>
        <taxon>Insecta</taxon>
        <taxon>Pterygota</taxon>
        <taxon>Neoptera</taxon>
        <taxon>Endopterygota</taxon>
        <taxon>Diptera</taxon>
        <taxon>Nematocera</taxon>
        <taxon>Culicoidea</taxon>
        <taxon>Culicidae</taxon>
        <taxon>Anophelinae</taxon>
        <taxon>Anopheles</taxon>
    </lineage>
</organism>
<dbReference type="EMBL" id="KE524447">
    <property type="protein sequence ID" value="KFB35347.1"/>
    <property type="molecule type" value="Genomic_DNA"/>
</dbReference>
<evidence type="ECO:0000313" key="1">
    <source>
        <dbReference type="EMBL" id="KFB35347.1"/>
    </source>
</evidence>
<keyword evidence="3" id="KW-1185">Reference proteome</keyword>
<protein>
    <submittedName>
        <fullName evidence="1 2">Fe-S oxidoreductase</fullName>
    </submittedName>
</protein>
<dbReference type="EMBL" id="ATLV01008005">
    <property type="status" value="NOT_ANNOTATED_CDS"/>
    <property type="molecule type" value="Genomic_DNA"/>
</dbReference>
<dbReference type="AlphaFoldDB" id="A0A084VBK3"/>